<proteinExistence type="predicted"/>
<gene>
    <name evidence="1" type="ORF">PRIO_3523</name>
</gene>
<dbReference type="AlphaFoldDB" id="A0A0E4CX30"/>
<accession>A0A0E4CX30</accession>
<organism evidence="1 2">
    <name type="scientific">Paenibacillus riograndensis SBR5</name>
    <dbReference type="NCBI Taxonomy" id="1073571"/>
    <lineage>
        <taxon>Bacteria</taxon>
        <taxon>Bacillati</taxon>
        <taxon>Bacillota</taxon>
        <taxon>Bacilli</taxon>
        <taxon>Bacillales</taxon>
        <taxon>Paenibacillaceae</taxon>
        <taxon>Paenibacillus</taxon>
        <taxon>Paenibacillus sonchi group</taxon>
    </lineage>
</organism>
<dbReference type="EMBL" id="LN831776">
    <property type="protein sequence ID" value="CQR55926.1"/>
    <property type="molecule type" value="Genomic_DNA"/>
</dbReference>
<dbReference type="KEGG" id="pri:PRIO_3523"/>
<name>A0A0E4CX30_9BACL</name>
<dbReference type="HOGENOM" id="CLU_2168487_0_0_9"/>
<reference evidence="2" key="1">
    <citation type="submission" date="2015-03" db="EMBL/GenBank/DDBJ databases">
        <authorList>
            <person name="Wibberg D."/>
        </authorList>
    </citation>
    <scope>NUCLEOTIDE SEQUENCE [LARGE SCALE GENOMIC DNA]</scope>
</reference>
<sequence length="110" mass="12561">MYVPVRRIIEAAKAEVSKDKPAAGGRDDEFQIIGDHLDILRTSRTRLTVQLQGQTRQLKEYFIRKLLLGQLKPSEINEKLDQLQYVSSGEWNCVLTVQIDTLKGTRLVAH</sequence>
<dbReference type="PATRIC" id="fig|1073571.4.peg.3773"/>
<evidence type="ECO:0000313" key="2">
    <source>
        <dbReference type="Proteomes" id="UP000033163"/>
    </source>
</evidence>
<protein>
    <submittedName>
        <fullName evidence="1">Uncharacterized protein</fullName>
    </submittedName>
</protein>
<dbReference type="Proteomes" id="UP000033163">
    <property type="component" value="Chromosome I"/>
</dbReference>
<evidence type="ECO:0000313" key="1">
    <source>
        <dbReference type="EMBL" id="CQR55926.1"/>
    </source>
</evidence>